<proteinExistence type="predicted"/>
<comment type="caution">
    <text evidence="1">The sequence shown here is derived from an EMBL/GenBank/DDBJ whole genome shotgun (WGS) entry which is preliminary data.</text>
</comment>
<reference evidence="1 2" key="1">
    <citation type="journal article" date="2019" name="Nat. Ecol. Evol.">
        <title>Megaphylogeny resolves global patterns of mushroom evolution.</title>
        <authorList>
            <person name="Varga T."/>
            <person name="Krizsan K."/>
            <person name="Foldi C."/>
            <person name="Dima B."/>
            <person name="Sanchez-Garcia M."/>
            <person name="Sanchez-Ramirez S."/>
            <person name="Szollosi G.J."/>
            <person name="Szarkandi J.G."/>
            <person name="Papp V."/>
            <person name="Albert L."/>
            <person name="Andreopoulos W."/>
            <person name="Angelini C."/>
            <person name="Antonin V."/>
            <person name="Barry K.W."/>
            <person name="Bougher N.L."/>
            <person name="Buchanan P."/>
            <person name="Buyck B."/>
            <person name="Bense V."/>
            <person name="Catcheside P."/>
            <person name="Chovatia M."/>
            <person name="Cooper J."/>
            <person name="Damon W."/>
            <person name="Desjardin D."/>
            <person name="Finy P."/>
            <person name="Geml J."/>
            <person name="Haridas S."/>
            <person name="Hughes K."/>
            <person name="Justo A."/>
            <person name="Karasinski D."/>
            <person name="Kautmanova I."/>
            <person name="Kiss B."/>
            <person name="Kocsube S."/>
            <person name="Kotiranta H."/>
            <person name="LaButti K.M."/>
            <person name="Lechner B.E."/>
            <person name="Liimatainen K."/>
            <person name="Lipzen A."/>
            <person name="Lukacs Z."/>
            <person name="Mihaltcheva S."/>
            <person name="Morgado L.N."/>
            <person name="Niskanen T."/>
            <person name="Noordeloos M.E."/>
            <person name="Ohm R.A."/>
            <person name="Ortiz-Santana B."/>
            <person name="Ovrebo C."/>
            <person name="Racz N."/>
            <person name="Riley R."/>
            <person name="Savchenko A."/>
            <person name="Shiryaev A."/>
            <person name="Soop K."/>
            <person name="Spirin V."/>
            <person name="Szebenyi C."/>
            <person name="Tomsovsky M."/>
            <person name="Tulloss R.E."/>
            <person name="Uehling J."/>
            <person name="Grigoriev I.V."/>
            <person name="Vagvolgyi C."/>
            <person name="Papp T."/>
            <person name="Martin F.M."/>
            <person name="Miettinen O."/>
            <person name="Hibbett D.S."/>
            <person name="Nagy L.G."/>
        </authorList>
    </citation>
    <scope>NUCLEOTIDE SEQUENCE [LARGE SCALE GENOMIC DNA]</scope>
    <source>
        <strain evidence="1 2">FP101781</strain>
    </source>
</reference>
<name>A0A4Y7SBV0_COPMI</name>
<dbReference type="Proteomes" id="UP000298030">
    <property type="component" value="Unassembled WGS sequence"/>
</dbReference>
<keyword evidence="2" id="KW-1185">Reference proteome</keyword>
<accession>A0A4Y7SBV0</accession>
<evidence type="ECO:0000313" key="1">
    <source>
        <dbReference type="EMBL" id="TEB19062.1"/>
    </source>
</evidence>
<evidence type="ECO:0000313" key="2">
    <source>
        <dbReference type="Proteomes" id="UP000298030"/>
    </source>
</evidence>
<organism evidence="1 2">
    <name type="scientific">Coprinellus micaceus</name>
    <name type="common">Glistening ink-cap mushroom</name>
    <name type="synonym">Coprinus micaceus</name>
    <dbReference type="NCBI Taxonomy" id="71717"/>
    <lineage>
        <taxon>Eukaryota</taxon>
        <taxon>Fungi</taxon>
        <taxon>Dikarya</taxon>
        <taxon>Basidiomycota</taxon>
        <taxon>Agaricomycotina</taxon>
        <taxon>Agaricomycetes</taxon>
        <taxon>Agaricomycetidae</taxon>
        <taxon>Agaricales</taxon>
        <taxon>Agaricineae</taxon>
        <taxon>Psathyrellaceae</taxon>
        <taxon>Coprinellus</taxon>
    </lineage>
</organism>
<sequence length="142" mass="15456">MIVPHDTIRGFRGTISSPTKCLLLGLTTQFNGYQKCSGDLCGYDARGLPLALRSLTGVPHPGVWGQVSAVTQYRCCLRKGASVGVDGSRRRTIFPLRPPRQPARNTITGIKSKITLARVLPCRILLREDSRGVSLDHDGQSV</sequence>
<protein>
    <submittedName>
        <fullName evidence="1">Uncharacterized protein</fullName>
    </submittedName>
</protein>
<dbReference type="EMBL" id="QPFP01000209">
    <property type="protein sequence ID" value="TEB19062.1"/>
    <property type="molecule type" value="Genomic_DNA"/>
</dbReference>
<dbReference type="AlphaFoldDB" id="A0A4Y7SBV0"/>
<gene>
    <name evidence="1" type="ORF">FA13DRAFT_1744785</name>
</gene>